<dbReference type="InterPro" id="IPR001680">
    <property type="entry name" value="WD40_rpt"/>
</dbReference>
<keyword evidence="8" id="KW-1185">Reference proteome</keyword>
<dbReference type="InParanoid" id="A0A0C3BTL3"/>
<feature type="repeat" description="WD" evidence="3">
    <location>
        <begin position="1070"/>
        <end position="1111"/>
    </location>
</feature>
<dbReference type="InterPro" id="IPR019775">
    <property type="entry name" value="WD40_repeat_CS"/>
</dbReference>
<organism evidence="7 8">
    <name type="scientific">Piloderma croceum (strain F 1598)</name>
    <dbReference type="NCBI Taxonomy" id="765440"/>
    <lineage>
        <taxon>Eukaryota</taxon>
        <taxon>Fungi</taxon>
        <taxon>Dikarya</taxon>
        <taxon>Basidiomycota</taxon>
        <taxon>Agaricomycotina</taxon>
        <taxon>Agaricomycetes</taxon>
        <taxon>Agaricomycetidae</taxon>
        <taxon>Atheliales</taxon>
        <taxon>Atheliaceae</taxon>
        <taxon>Piloderma</taxon>
    </lineage>
</organism>
<feature type="repeat" description="WD" evidence="3">
    <location>
        <begin position="1448"/>
        <end position="1489"/>
    </location>
</feature>
<dbReference type="InterPro" id="IPR020472">
    <property type="entry name" value="WD40_PAC1"/>
</dbReference>
<feature type="repeat" description="WD" evidence="3">
    <location>
        <begin position="893"/>
        <end position="934"/>
    </location>
</feature>
<evidence type="ECO:0000256" key="2">
    <source>
        <dbReference type="ARBA" id="ARBA00022737"/>
    </source>
</evidence>
<dbReference type="InterPro" id="IPR027417">
    <property type="entry name" value="P-loop_NTPase"/>
</dbReference>
<dbReference type="SMART" id="SM00564">
    <property type="entry name" value="PQQ"/>
    <property type="match status" value="11"/>
</dbReference>
<evidence type="ECO:0000256" key="3">
    <source>
        <dbReference type="PROSITE-ProRule" id="PRU00221"/>
    </source>
</evidence>
<dbReference type="InterPro" id="IPR011044">
    <property type="entry name" value="Quino_amine_DH_bsu"/>
</dbReference>
<feature type="compositionally biased region" description="Polar residues" evidence="5">
    <location>
        <begin position="69"/>
        <end position="87"/>
    </location>
</feature>
<dbReference type="Pfam" id="PF00400">
    <property type="entry name" value="WD40"/>
    <property type="match status" value="14"/>
</dbReference>
<evidence type="ECO:0000313" key="7">
    <source>
        <dbReference type="EMBL" id="KIM80637.1"/>
    </source>
</evidence>
<feature type="repeat" description="WD" evidence="3">
    <location>
        <begin position="1112"/>
        <end position="1153"/>
    </location>
</feature>
<evidence type="ECO:0000256" key="5">
    <source>
        <dbReference type="SAM" id="MobiDB-lite"/>
    </source>
</evidence>
<feature type="repeat" description="WD" evidence="3">
    <location>
        <begin position="1280"/>
        <end position="1321"/>
    </location>
</feature>
<gene>
    <name evidence="7" type="ORF">PILCRDRAFT_822370</name>
</gene>
<dbReference type="SUPFAM" id="SSF50969">
    <property type="entry name" value="YVTN repeat-like/Quinoprotein amine dehydrogenase"/>
    <property type="match status" value="1"/>
</dbReference>
<feature type="repeat" description="WD" evidence="3">
    <location>
        <begin position="977"/>
        <end position="1018"/>
    </location>
</feature>
<feature type="compositionally biased region" description="Low complexity" evidence="5">
    <location>
        <begin position="34"/>
        <end position="52"/>
    </location>
</feature>
<feature type="repeat" description="WD" evidence="3">
    <location>
        <begin position="1019"/>
        <end position="1055"/>
    </location>
</feature>
<reference evidence="7 8" key="1">
    <citation type="submission" date="2014-04" db="EMBL/GenBank/DDBJ databases">
        <authorList>
            <consortium name="DOE Joint Genome Institute"/>
            <person name="Kuo A."/>
            <person name="Tarkka M."/>
            <person name="Buscot F."/>
            <person name="Kohler A."/>
            <person name="Nagy L.G."/>
            <person name="Floudas D."/>
            <person name="Copeland A."/>
            <person name="Barry K.W."/>
            <person name="Cichocki N."/>
            <person name="Veneault-Fourrey C."/>
            <person name="LaButti K."/>
            <person name="Lindquist E.A."/>
            <person name="Lipzen A."/>
            <person name="Lundell T."/>
            <person name="Morin E."/>
            <person name="Murat C."/>
            <person name="Sun H."/>
            <person name="Tunlid A."/>
            <person name="Henrissat B."/>
            <person name="Grigoriev I.V."/>
            <person name="Hibbett D.S."/>
            <person name="Martin F."/>
            <person name="Nordberg H.P."/>
            <person name="Cantor M.N."/>
            <person name="Hua S.X."/>
        </authorList>
    </citation>
    <scope>NUCLEOTIDE SEQUENCE [LARGE SCALE GENOMIC DNA]</scope>
    <source>
        <strain evidence="7 8">F 1598</strain>
    </source>
</reference>
<feature type="repeat" description="WD" evidence="3">
    <location>
        <begin position="1364"/>
        <end position="1405"/>
    </location>
</feature>
<feature type="coiled-coil region" evidence="4">
    <location>
        <begin position="183"/>
        <end position="236"/>
    </location>
</feature>
<feature type="domain" description="NACHT" evidence="6">
    <location>
        <begin position="340"/>
        <end position="495"/>
    </location>
</feature>
<dbReference type="PROSITE" id="PS50082">
    <property type="entry name" value="WD_REPEATS_2"/>
    <property type="match status" value="14"/>
</dbReference>
<accession>A0A0C3BTL3</accession>
<dbReference type="PRINTS" id="PR00320">
    <property type="entry name" value="GPROTEINBRPT"/>
</dbReference>
<keyword evidence="2" id="KW-0677">Repeat</keyword>
<dbReference type="InterPro" id="IPR007111">
    <property type="entry name" value="NACHT_NTPase"/>
</dbReference>
<dbReference type="InterPro" id="IPR050349">
    <property type="entry name" value="WD_LIS1/nudF_dynein_reg"/>
</dbReference>
<feature type="repeat" description="WD" evidence="3">
    <location>
        <begin position="1238"/>
        <end position="1279"/>
    </location>
</feature>
<dbReference type="PROSITE" id="PS50837">
    <property type="entry name" value="NACHT"/>
    <property type="match status" value="1"/>
</dbReference>
<feature type="repeat" description="WD" evidence="3">
    <location>
        <begin position="1322"/>
        <end position="1363"/>
    </location>
</feature>
<dbReference type="PROSITE" id="PS00678">
    <property type="entry name" value="WD_REPEATS_1"/>
    <property type="match status" value="11"/>
</dbReference>
<dbReference type="SUPFAM" id="SSF50978">
    <property type="entry name" value="WD40 repeat-like"/>
    <property type="match status" value="2"/>
</dbReference>
<dbReference type="InterPro" id="IPR015943">
    <property type="entry name" value="WD40/YVTN_repeat-like_dom_sf"/>
</dbReference>
<dbReference type="PANTHER" id="PTHR44129">
    <property type="entry name" value="WD REPEAT-CONTAINING PROTEIN POP1"/>
    <property type="match status" value="1"/>
</dbReference>
<feature type="repeat" description="WD" evidence="3">
    <location>
        <begin position="1406"/>
        <end position="1447"/>
    </location>
</feature>
<dbReference type="InterPro" id="IPR059179">
    <property type="entry name" value="MLKL-like_MCAfunc"/>
</dbReference>
<keyword evidence="1 3" id="KW-0853">WD repeat</keyword>
<feature type="repeat" description="WD" evidence="3">
    <location>
        <begin position="935"/>
        <end position="976"/>
    </location>
</feature>
<dbReference type="SUPFAM" id="SSF52540">
    <property type="entry name" value="P-loop containing nucleoside triphosphate hydrolases"/>
    <property type="match status" value="1"/>
</dbReference>
<evidence type="ECO:0000256" key="4">
    <source>
        <dbReference type="SAM" id="Coils"/>
    </source>
</evidence>
<protein>
    <recommendedName>
        <fullName evidence="6">NACHT domain-containing protein</fullName>
    </recommendedName>
</protein>
<dbReference type="Gene3D" id="3.40.50.300">
    <property type="entry name" value="P-loop containing nucleotide triphosphate hydrolases"/>
    <property type="match status" value="1"/>
</dbReference>
<feature type="repeat" description="WD" evidence="3">
    <location>
        <begin position="1196"/>
        <end position="1237"/>
    </location>
</feature>
<evidence type="ECO:0000259" key="6">
    <source>
        <dbReference type="PROSITE" id="PS50837"/>
    </source>
</evidence>
<sequence>MADRPSSTVAKRSKTKGGGNSLSPFLNLFKRPKSANASANQSNSSRVSVSSAIGAHDPIPGNDAGSAEPTVSSGNTTLNQDPTTPFQSARPPLSSVPDLLGSTVGQEGGHENSLTSIPTAGKASQTQVSDRKATIKEGLGVASRFAQTLLKKLPQYVDGNPVKMALSIVKTLIEIKDEVGDNKDELTRGLRETEATLQAVERTVAISVPKAAEQEIDNFKQNIREEMKNFEELTDKFLVTQILDYEEYKKKIRQIFQRINGATTSFQVVMTISIQNQAGQIHDDTKKAALERLRPSEKADYKTVVEEQSLKREACTDGTRVKILEDITKWANDRSLASPRVFWLTGQAGSGKTTILYTIAKRFEEDVNANQSTLLGANFLCSRQSQETQAQTRILPTIAYQLAHKCKSYAYALHVADKFDAVNHEVATQMKHLLVEPWQQSEATRPPELPPYLIAIDALDEIKDNKGPAFLSDLLTAINEYDLRGFKFLVTSRSDPQVAALCESFASKAVCRLQDVPIEEAKSDIETYLKTQLPELASTPEFAELGRRAGGLFIYAATAVKYLTPLDSITVGEQTEMLYDFLSKSYEPASSSDATSLVDELYRQIMCDAFSKLSGKVLARRLRILYTFLCTAERTSASIVAALVPDGDEEAAKAVLRDLHAVLYTQDDRVFWYHASFPDFIFTQARSNFRINKKDFTFSCNEPAHHSLLGESCFRIMKSEKSGLRFNMGSIMSSFLFDSTVALSEQVNQNISAVLRYSSHHWTHHLPSPHLINNDNLRCCISEFLQIRVLFWIETMNLLGLKNQCTPMLQFASQWVLKCGNSYSELARDIGEAANFATYFTGSPAAKSTPHLYISALATWLQDTSLARKWKNQFTRIPVFTYTKGSIDLPLMTVSARGPIMAVAFSGDGTRIVSSSSDESVRVWDASTGVELKELKGHTNLVNSAGFSSDGTRIVSSSADNSVRVWDASTGVELKELKGHTSSVFSVAFSSDGTRIVSGSNDKSVRVWDALTGVKLKELKGHTSTVVSVAFSSDGTRIVSGSSDNSVRVWDASTGVKLWDASTDAKPKGLGGYTSLVVSVAFSSDGVRIVSGSSDNSVRVWDASTGVELKKLKGHTSLVFSVAFSSDGTRIVSGSYDNSVRVWDVSTGVELKELKGHTGSVNSVAFSSDGARIVSGSDDKSVRVWDGSTGMKLQELKYHTGLVSSVSFSSNGMWIVSGSSDESVQVWDASTGVKLKELKGHTGFVNSVTFSSDSTQIVSGSYDKSVRVWDVSTGVELKKLKGHTNSVHSVTFSSDGTQIVSGSYDNSVRVWNVSTGVELKKLKGHTGSVFSVAFSSNSMQIVSGSYDNSVRVWDALTGVELKELKGHTSSVHSVAFSSDSTWIVSGSYDKSVRVWDASTGVELKELKGHTSSVNSVAFSSDSTRVVSGSYDKSVRVWDVSTGVELKELKGHTSSVNSVAFSSDSMRIVSGSDDKSVRVWDASTAVEPNELKGHTSSVNLVDKNWIISSQGSDHLMWVPPEVELAQPFNILTISPSGVATVDFHQSMIGVDWVHCYTP</sequence>
<feature type="compositionally biased region" description="Polar residues" evidence="5">
    <location>
        <begin position="1"/>
        <end position="10"/>
    </location>
</feature>
<dbReference type="CDD" id="cd00200">
    <property type="entry name" value="WD40"/>
    <property type="match status" value="3"/>
</dbReference>
<dbReference type="Proteomes" id="UP000054166">
    <property type="component" value="Unassembled WGS sequence"/>
</dbReference>
<name>A0A0C3BTL3_PILCF</name>
<keyword evidence="4" id="KW-0175">Coiled coil</keyword>
<dbReference type="CDD" id="cd21037">
    <property type="entry name" value="MLKL_NTD"/>
    <property type="match status" value="1"/>
</dbReference>
<dbReference type="OrthoDB" id="538223at2759"/>
<dbReference type="SMART" id="SM00320">
    <property type="entry name" value="WD40"/>
    <property type="match status" value="14"/>
</dbReference>
<dbReference type="HOGENOM" id="CLU_000288_6_3_1"/>
<evidence type="ECO:0000313" key="8">
    <source>
        <dbReference type="Proteomes" id="UP000054166"/>
    </source>
</evidence>
<proteinExistence type="predicted"/>
<dbReference type="InterPro" id="IPR036322">
    <property type="entry name" value="WD40_repeat_dom_sf"/>
</dbReference>
<feature type="region of interest" description="Disordered" evidence="5">
    <location>
        <begin position="1"/>
        <end position="129"/>
    </location>
</feature>
<dbReference type="InterPro" id="IPR056884">
    <property type="entry name" value="NPHP3-like_N"/>
</dbReference>
<reference evidence="8" key="2">
    <citation type="submission" date="2015-01" db="EMBL/GenBank/DDBJ databases">
        <title>Evolutionary Origins and Diversification of the Mycorrhizal Mutualists.</title>
        <authorList>
            <consortium name="DOE Joint Genome Institute"/>
            <consortium name="Mycorrhizal Genomics Consortium"/>
            <person name="Kohler A."/>
            <person name="Kuo A."/>
            <person name="Nagy L.G."/>
            <person name="Floudas D."/>
            <person name="Copeland A."/>
            <person name="Barry K.W."/>
            <person name="Cichocki N."/>
            <person name="Veneault-Fourrey C."/>
            <person name="LaButti K."/>
            <person name="Lindquist E.A."/>
            <person name="Lipzen A."/>
            <person name="Lundell T."/>
            <person name="Morin E."/>
            <person name="Murat C."/>
            <person name="Riley R."/>
            <person name="Ohm R."/>
            <person name="Sun H."/>
            <person name="Tunlid A."/>
            <person name="Henrissat B."/>
            <person name="Grigoriev I.V."/>
            <person name="Hibbett D.S."/>
            <person name="Martin F."/>
        </authorList>
    </citation>
    <scope>NUCLEOTIDE SEQUENCE [LARGE SCALE GENOMIC DNA]</scope>
    <source>
        <strain evidence="8">F 1598</strain>
    </source>
</reference>
<dbReference type="STRING" id="765440.A0A0C3BTL3"/>
<dbReference type="Pfam" id="PF24883">
    <property type="entry name" value="NPHP3_N"/>
    <property type="match status" value="1"/>
</dbReference>
<feature type="repeat" description="WD" evidence="3">
    <location>
        <begin position="1154"/>
        <end position="1195"/>
    </location>
</feature>
<dbReference type="EMBL" id="KN833003">
    <property type="protein sequence ID" value="KIM80637.1"/>
    <property type="molecule type" value="Genomic_DNA"/>
</dbReference>
<evidence type="ECO:0000256" key="1">
    <source>
        <dbReference type="ARBA" id="ARBA00022574"/>
    </source>
</evidence>
<feature type="compositionally biased region" description="Polar residues" evidence="5">
    <location>
        <begin position="112"/>
        <end position="128"/>
    </location>
</feature>
<dbReference type="InterPro" id="IPR018391">
    <property type="entry name" value="PQQ_b-propeller_rpt"/>
</dbReference>
<dbReference type="Gene3D" id="2.130.10.10">
    <property type="entry name" value="YVTN repeat-like/Quinoprotein amine dehydrogenase"/>
    <property type="match status" value="7"/>
</dbReference>
<dbReference type="PROSITE" id="PS50294">
    <property type="entry name" value="WD_REPEATS_REGION"/>
    <property type="match status" value="14"/>
</dbReference>